<evidence type="ECO:0000256" key="3">
    <source>
        <dbReference type="ARBA" id="ARBA00022723"/>
    </source>
</evidence>
<feature type="compositionally biased region" description="Acidic residues" evidence="9">
    <location>
        <begin position="524"/>
        <end position="534"/>
    </location>
</feature>
<organism evidence="11 12">
    <name type="scientific">Phyllosticta capitalensis</name>
    <dbReference type="NCBI Taxonomy" id="121624"/>
    <lineage>
        <taxon>Eukaryota</taxon>
        <taxon>Fungi</taxon>
        <taxon>Dikarya</taxon>
        <taxon>Ascomycota</taxon>
        <taxon>Pezizomycotina</taxon>
        <taxon>Dothideomycetes</taxon>
        <taxon>Dothideomycetes incertae sedis</taxon>
        <taxon>Botryosphaeriales</taxon>
        <taxon>Phyllostictaceae</taxon>
        <taxon>Phyllosticta</taxon>
    </lineage>
</organism>
<dbReference type="InterPro" id="IPR019601">
    <property type="entry name" value="Oxoglutarate/Fe-dep_Oase_C"/>
</dbReference>
<evidence type="ECO:0000256" key="8">
    <source>
        <dbReference type="ARBA" id="ARBA00047444"/>
    </source>
</evidence>
<dbReference type="InterPro" id="IPR043044">
    <property type="entry name" value="TPA1/Ofd1_C"/>
</dbReference>
<reference evidence="11 12" key="1">
    <citation type="submission" date="2024-04" db="EMBL/GenBank/DDBJ databases">
        <title>Phyllosticta paracitricarpa is synonymous to the EU quarantine fungus P. citricarpa based on phylogenomic analyses.</title>
        <authorList>
            <consortium name="Lawrence Berkeley National Laboratory"/>
            <person name="Van Ingen-Buijs V.A."/>
            <person name="Van Westerhoven A.C."/>
            <person name="Haridas S."/>
            <person name="Skiadas P."/>
            <person name="Martin F."/>
            <person name="Groenewald J.Z."/>
            <person name="Crous P.W."/>
            <person name="Seidl M.F."/>
        </authorList>
    </citation>
    <scope>NUCLEOTIDE SEQUENCE [LARGE SCALE GENOMIC DNA]</scope>
    <source>
        <strain evidence="11 12">CBS 123374</strain>
    </source>
</reference>
<keyword evidence="5" id="KW-0223">Dioxygenase</keyword>
<feature type="region of interest" description="Disordered" evidence="9">
    <location>
        <begin position="309"/>
        <end position="337"/>
    </location>
</feature>
<keyword evidence="12" id="KW-1185">Reference proteome</keyword>
<dbReference type="InterPro" id="IPR051842">
    <property type="entry name" value="uS12_prolyl_hydroxylase"/>
</dbReference>
<evidence type="ECO:0000313" key="12">
    <source>
        <dbReference type="Proteomes" id="UP001492380"/>
    </source>
</evidence>
<keyword evidence="3" id="KW-0479">Metal-binding</keyword>
<keyword evidence="6" id="KW-0560">Oxidoreductase</keyword>
<feature type="compositionally biased region" description="Basic and acidic residues" evidence="9">
    <location>
        <begin position="1"/>
        <end position="10"/>
    </location>
</feature>
<evidence type="ECO:0000256" key="9">
    <source>
        <dbReference type="SAM" id="MobiDB-lite"/>
    </source>
</evidence>
<evidence type="ECO:0000313" key="11">
    <source>
        <dbReference type="EMBL" id="KAK8243979.1"/>
    </source>
</evidence>
<dbReference type="PANTHER" id="PTHR12117:SF0">
    <property type="entry name" value="PROLYL 3-HYDROXYLASE OGFOD1"/>
    <property type="match status" value="1"/>
</dbReference>
<feature type="region of interest" description="Disordered" evidence="9">
    <location>
        <begin position="496"/>
        <end position="634"/>
    </location>
</feature>
<keyword evidence="4" id="KW-0847">Vitamin C</keyword>
<dbReference type="Proteomes" id="UP001492380">
    <property type="component" value="Unassembled WGS sequence"/>
</dbReference>
<evidence type="ECO:0000256" key="6">
    <source>
        <dbReference type="ARBA" id="ARBA00023002"/>
    </source>
</evidence>
<dbReference type="PANTHER" id="PTHR12117">
    <property type="entry name" value="HISTONE ACETYLTRANSFERASE COMPLEX"/>
    <property type="match status" value="1"/>
</dbReference>
<dbReference type="SMART" id="SM00702">
    <property type="entry name" value="P4Hc"/>
    <property type="match status" value="1"/>
</dbReference>
<feature type="compositionally biased region" description="Acidic residues" evidence="9">
    <location>
        <begin position="586"/>
        <end position="598"/>
    </location>
</feature>
<evidence type="ECO:0000259" key="10">
    <source>
        <dbReference type="PROSITE" id="PS51471"/>
    </source>
</evidence>
<comment type="catalytic activity">
    <reaction evidence="8">
        <text>[ribosomal protein uS12]-L-proline + 2-oxoglutarate + O2 = [ribosomal protein uS12]-(3S)-3-hydroxy-L-proline + succinate + CO2</text>
        <dbReference type="Rhea" id="RHEA:54156"/>
        <dbReference type="Rhea" id="RHEA-COMP:13816"/>
        <dbReference type="Rhea" id="RHEA-COMP:13818"/>
        <dbReference type="ChEBI" id="CHEBI:15379"/>
        <dbReference type="ChEBI" id="CHEBI:16526"/>
        <dbReference type="ChEBI" id="CHEBI:16810"/>
        <dbReference type="ChEBI" id="CHEBI:30031"/>
        <dbReference type="ChEBI" id="CHEBI:50342"/>
        <dbReference type="ChEBI" id="CHEBI:85428"/>
    </reaction>
</comment>
<evidence type="ECO:0000256" key="2">
    <source>
        <dbReference type="ARBA" id="ARBA00007443"/>
    </source>
</evidence>
<feature type="compositionally biased region" description="Low complexity" evidence="9">
    <location>
        <begin position="565"/>
        <end position="577"/>
    </location>
</feature>
<evidence type="ECO:0000256" key="4">
    <source>
        <dbReference type="ARBA" id="ARBA00022896"/>
    </source>
</evidence>
<dbReference type="Gene3D" id="3.60.130.20">
    <property type="entry name" value="Oxoglutarate/iron-dependent oxygenase, C-terminal degradation domain"/>
    <property type="match status" value="1"/>
</dbReference>
<dbReference type="EMBL" id="JBBWRZ010000002">
    <property type="protein sequence ID" value="KAK8243979.1"/>
    <property type="molecule type" value="Genomic_DNA"/>
</dbReference>
<sequence>MPSTKRKAEDSAPVIGKSKKRALPDDEARTNFRAGLFDTKVLSQYKQEYAESQPYKHAVIRDLIDPSLLRAVRDEIRQNIVFTPKETDIYKIHQSGDLANLDGLDDSSLAKLPSLLRLRDAMYSSAFRKYISAIAGSGPLSGVKTDLAINVYTPGCHLLCHDDVIGSRRVSYILYLLDPDKPWKPEWGGALRLFPTEDLKNEDGEDVKLPQPDPTVVIPPAFNQLSFFTVQPGESFHDVEEVYKRGEGETEEEDGGRVRMAISGWFHIPQEGEEGYEPGLEEKLAEKSSLQQLEAGKADKLDMPQKAWHEYPEQEKQKKEDKKGKKQAEEEEEEEVELTEADFDFLIKYMTPHYLSPDTVDELKELFEEESSLRLSQFLSRSFSARLKAFLEEADKTPEMPAAGSKKKNCGVARPPHKHRYLYRYPERKEAAAQDGEELSPYDELVDVFVPSLAFKKWLSITTSLSLRKSSLLARRFRRGMDYTLATSYEEENPQLEVTLGITPSKGWGDDDVEEAADAQNGAEADDDDEEDEEKTPKTNGKASNGEKKSKPNGMTEDEDEKMADAPAAPANAEDMPGGYEMYMAADDDDDDDDDETGSNDGVEVPAGSKNKGGAETSQTGAGKRRKADPAVYKASANDEDDGVLFSMPAGWNQMSIVLRDMGSLRFVKYVSQAAKGDRWDVCADYEVEFDEEDDEDDEE</sequence>
<name>A0ABR1YZ46_9PEZI</name>
<evidence type="ECO:0000256" key="7">
    <source>
        <dbReference type="ARBA" id="ARBA00023004"/>
    </source>
</evidence>
<dbReference type="Pfam" id="PF10637">
    <property type="entry name" value="Ofd1_CTDD"/>
    <property type="match status" value="1"/>
</dbReference>
<evidence type="ECO:0000256" key="5">
    <source>
        <dbReference type="ARBA" id="ARBA00022964"/>
    </source>
</evidence>
<feature type="region of interest" description="Disordered" evidence="9">
    <location>
        <begin position="1"/>
        <end position="24"/>
    </location>
</feature>
<dbReference type="InterPro" id="IPR006620">
    <property type="entry name" value="Pro_4_hyd_alph"/>
</dbReference>
<protein>
    <submittedName>
        <fullName evidence="11">Oxoglutarate and iron-dependent oxygenase degradation C-term-domain-containing protein</fullName>
    </submittedName>
</protein>
<evidence type="ECO:0000256" key="1">
    <source>
        <dbReference type="ARBA" id="ARBA00001961"/>
    </source>
</evidence>
<comment type="cofactor">
    <cofactor evidence="1">
        <name>L-ascorbate</name>
        <dbReference type="ChEBI" id="CHEBI:38290"/>
    </cofactor>
</comment>
<dbReference type="Gene3D" id="2.60.120.620">
    <property type="entry name" value="q2cbj1_9rhob like domain"/>
    <property type="match status" value="1"/>
</dbReference>
<keyword evidence="7" id="KW-0408">Iron</keyword>
<comment type="similarity">
    <text evidence="2">Belongs to the TPA1 family.</text>
</comment>
<dbReference type="InterPro" id="IPR039558">
    <property type="entry name" value="TPA1/OFD1_N"/>
</dbReference>
<accession>A0ABR1YZ46</accession>
<feature type="domain" description="Fe2OG dioxygenase" evidence="10">
    <location>
        <begin position="139"/>
        <end position="268"/>
    </location>
</feature>
<comment type="caution">
    <text evidence="11">The sequence shown here is derived from an EMBL/GenBank/DDBJ whole genome shotgun (WGS) entry which is preliminary data.</text>
</comment>
<dbReference type="InterPro" id="IPR005123">
    <property type="entry name" value="Oxoglu/Fe-dep_dioxygenase_dom"/>
</dbReference>
<feature type="compositionally biased region" description="Basic and acidic residues" evidence="9">
    <location>
        <begin position="309"/>
        <end position="328"/>
    </location>
</feature>
<dbReference type="PROSITE" id="PS51471">
    <property type="entry name" value="FE2OG_OXY"/>
    <property type="match status" value="1"/>
</dbReference>
<proteinExistence type="inferred from homology"/>
<gene>
    <name evidence="11" type="ORF">HDK90DRAFT_476357</name>
</gene>
<dbReference type="Pfam" id="PF13661">
    <property type="entry name" value="2OG-FeII_Oxy_4"/>
    <property type="match status" value="1"/>
</dbReference>